<protein>
    <submittedName>
        <fullName evidence="2">Uncharacterized protein</fullName>
    </submittedName>
</protein>
<name>A0A6U5N7I2_9STRA</name>
<sequence length="164" mass="18891">MALTNALERLELFYRSTPYLSFRRLDSDFFCRVEFIMIFQFVRYSIDEGSNLPMFRWACSSNLLGLATIWLGLRLEPTALAQKSMIWILLRKIQDPNVPGGRGLMMGQELVPHGSAASVRDFVGDVITSLVDAAVHCVVVSYMRQGQFWRQQKRFIEVEHRSPN</sequence>
<proteinExistence type="predicted"/>
<gene>
    <name evidence="1" type="ORF">GOCE00092_LOCUS19105</name>
    <name evidence="2" type="ORF">GOCE00092_LOCUS19123</name>
    <name evidence="3" type="ORF">GOCE00092_LOCUS19129</name>
</gene>
<evidence type="ECO:0000313" key="2">
    <source>
        <dbReference type="EMBL" id="CAD9295689.1"/>
    </source>
</evidence>
<organism evidence="2">
    <name type="scientific">Grammatophora oceanica</name>
    <dbReference type="NCBI Taxonomy" id="210454"/>
    <lineage>
        <taxon>Eukaryota</taxon>
        <taxon>Sar</taxon>
        <taxon>Stramenopiles</taxon>
        <taxon>Ochrophyta</taxon>
        <taxon>Bacillariophyta</taxon>
        <taxon>Fragilariophyceae</taxon>
        <taxon>Fragilariophycidae</taxon>
        <taxon>Rhabdonematales</taxon>
        <taxon>Grammatophoraceae</taxon>
        <taxon>Grammatophora</taxon>
    </lineage>
</organism>
<evidence type="ECO:0000313" key="3">
    <source>
        <dbReference type="EMBL" id="CAD9295701.1"/>
    </source>
</evidence>
<accession>A0A6U5N7I2</accession>
<dbReference type="AlphaFoldDB" id="A0A6U5N7I2"/>
<reference evidence="2" key="1">
    <citation type="submission" date="2021-01" db="EMBL/GenBank/DDBJ databases">
        <authorList>
            <person name="Corre E."/>
            <person name="Pelletier E."/>
            <person name="Niang G."/>
            <person name="Scheremetjew M."/>
            <person name="Finn R."/>
            <person name="Kale V."/>
            <person name="Holt S."/>
            <person name="Cochrane G."/>
            <person name="Meng A."/>
            <person name="Brown T."/>
            <person name="Cohen L."/>
        </authorList>
    </citation>
    <scope>NUCLEOTIDE SEQUENCE</scope>
    <source>
        <strain evidence="2">CCMP 410</strain>
    </source>
</reference>
<evidence type="ECO:0000313" key="1">
    <source>
        <dbReference type="EMBL" id="CAD9295648.1"/>
    </source>
</evidence>
<dbReference type="EMBL" id="HBGK01036959">
    <property type="protein sequence ID" value="CAD9295701.1"/>
    <property type="molecule type" value="Transcribed_RNA"/>
</dbReference>
<dbReference type="EMBL" id="HBGK01036948">
    <property type="protein sequence ID" value="CAD9295689.1"/>
    <property type="molecule type" value="Transcribed_RNA"/>
</dbReference>
<dbReference type="EMBL" id="HBGK01036915">
    <property type="protein sequence ID" value="CAD9295648.1"/>
    <property type="molecule type" value="Transcribed_RNA"/>
</dbReference>